<dbReference type="PROSITE" id="PS51440">
    <property type="entry name" value="TIM_2"/>
    <property type="match status" value="1"/>
</dbReference>
<dbReference type="PANTHER" id="PTHR21139:SF2">
    <property type="entry name" value="TRIOSEPHOSPHATE ISOMERASE"/>
    <property type="match status" value="1"/>
</dbReference>
<comment type="similarity">
    <text evidence="2">Belongs to the triosephosphate isomerase family.</text>
</comment>
<dbReference type="GO" id="GO:0005829">
    <property type="term" value="C:cytosol"/>
    <property type="evidence" value="ECO:0007669"/>
    <property type="project" value="TreeGrafter"/>
</dbReference>
<evidence type="ECO:0000313" key="4">
    <source>
        <dbReference type="Proteomes" id="UP000655366"/>
    </source>
</evidence>
<accession>A0A931G3M3</accession>
<comment type="caution">
    <text evidence="3">The sequence shown here is derived from an EMBL/GenBank/DDBJ whole genome shotgun (WGS) entry which is preliminary data.</text>
</comment>
<keyword evidence="4" id="KW-1185">Reference proteome</keyword>
<comment type="subcellular location">
    <subcellularLocation>
        <location evidence="2">Cytoplasm</location>
    </subcellularLocation>
</comment>
<dbReference type="GO" id="GO:0006094">
    <property type="term" value="P:gluconeogenesis"/>
    <property type="evidence" value="ECO:0007669"/>
    <property type="project" value="UniProtKB-KW"/>
</dbReference>
<dbReference type="GO" id="GO:0004807">
    <property type="term" value="F:triose-phosphate isomerase activity"/>
    <property type="evidence" value="ECO:0007669"/>
    <property type="project" value="UniProtKB-EC"/>
</dbReference>
<dbReference type="EMBL" id="JADNYM010000001">
    <property type="protein sequence ID" value="MBG0737878.1"/>
    <property type="molecule type" value="Genomic_DNA"/>
</dbReference>
<dbReference type="CDD" id="cd00311">
    <property type="entry name" value="TIM"/>
    <property type="match status" value="1"/>
</dbReference>
<evidence type="ECO:0000313" key="3">
    <source>
        <dbReference type="EMBL" id="MBG0737878.1"/>
    </source>
</evidence>
<dbReference type="GO" id="GO:0019563">
    <property type="term" value="P:glycerol catabolic process"/>
    <property type="evidence" value="ECO:0007669"/>
    <property type="project" value="TreeGrafter"/>
</dbReference>
<proteinExistence type="inferred from homology"/>
<dbReference type="Gene3D" id="3.20.20.70">
    <property type="entry name" value="Aldolase class I"/>
    <property type="match status" value="1"/>
</dbReference>
<keyword evidence="2" id="KW-0312">Gluconeogenesis</keyword>
<organism evidence="3 4">
    <name type="scientific">Arthrobacter terrae</name>
    <dbReference type="NCBI Taxonomy" id="2935737"/>
    <lineage>
        <taxon>Bacteria</taxon>
        <taxon>Bacillati</taxon>
        <taxon>Actinomycetota</taxon>
        <taxon>Actinomycetes</taxon>
        <taxon>Micrococcales</taxon>
        <taxon>Micrococcaceae</taxon>
        <taxon>Arthrobacter</taxon>
    </lineage>
</organism>
<keyword evidence="2" id="KW-0963">Cytoplasm</keyword>
<sequence length="269" mass="28307">MTTHKTTEGALAATCIGVSTKMYLGYNASLRWLEQIRRVVAERPGIYPGGPVRVIVIPSYPVLESAGKILAGSPVLLGAQNCSWGEGALTGEVSAAMLAELGVSVVEIGHAERRSLFGESDAVVALKTKKALAAGLEPLLCVGESVRMTPRAAAGHCLAQVLSAIGPTGQQESLGRLLLGYEPVWAIGAPAPAPAEYVNEVGDRLRRLLAERTEEVPAIIYGGSAGPGLLPELQLLDGLFLGRFAHDTKNFGLVLDEALDRRSHGQAPR</sequence>
<dbReference type="SUPFAM" id="SSF51351">
    <property type="entry name" value="Triosephosphate isomerase (TIM)"/>
    <property type="match status" value="1"/>
</dbReference>
<evidence type="ECO:0000256" key="1">
    <source>
        <dbReference type="ARBA" id="ARBA00023235"/>
    </source>
</evidence>
<evidence type="ECO:0000256" key="2">
    <source>
        <dbReference type="RuleBase" id="RU363013"/>
    </source>
</evidence>
<dbReference type="PANTHER" id="PTHR21139">
    <property type="entry name" value="TRIOSEPHOSPHATE ISOMERASE"/>
    <property type="match status" value="1"/>
</dbReference>
<dbReference type="Pfam" id="PF00121">
    <property type="entry name" value="TIM"/>
    <property type="match status" value="1"/>
</dbReference>
<reference evidence="3 4" key="1">
    <citation type="submission" date="2020-11" db="EMBL/GenBank/DDBJ databases">
        <title>Arthrobacter antarcticus sp. nov., isolated from Antarctic Soil.</title>
        <authorList>
            <person name="Li J."/>
        </authorList>
    </citation>
    <scope>NUCLEOTIDE SEQUENCE [LARGE SCALE GENOMIC DNA]</scope>
    <source>
        <strain evidence="3 4">Z1-20</strain>
    </source>
</reference>
<dbReference type="GO" id="GO:0046166">
    <property type="term" value="P:glyceraldehyde-3-phosphate biosynthetic process"/>
    <property type="evidence" value="ECO:0007669"/>
    <property type="project" value="TreeGrafter"/>
</dbReference>
<gene>
    <name evidence="3" type="ORF">IV500_00280</name>
</gene>
<dbReference type="AlphaFoldDB" id="A0A931G3M3"/>
<comment type="pathway">
    <text evidence="2">Carbohydrate biosynthesis; gluconeogenesis.</text>
</comment>
<dbReference type="GO" id="GO:0006096">
    <property type="term" value="P:glycolytic process"/>
    <property type="evidence" value="ECO:0007669"/>
    <property type="project" value="UniProtKB-KW"/>
</dbReference>
<dbReference type="InterPro" id="IPR000652">
    <property type="entry name" value="Triosephosphate_isomerase"/>
</dbReference>
<comment type="catalytic activity">
    <reaction evidence="2">
        <text>D-glyceraldehyde 3-phosphate = dihydroxyacetone phosphate</text>
        <dbReference type="Rhea" id="RHEA:18585"/>
        <dbReference type="ChEBI" id="CHEBI:57642"/>
        <dbReference type="ChEBI" id="CHEBI:59776"/>
        <dbReference type="EC" id="5.3.1.1"/>
    </reaction>
</comment>
<protein>
    <recommendedName>
        <fullName evidence="2">Triosephosphate isomerase</fullName>
        <ecNumber evidence="2">5.3.1.1</ecNumber>
    </recommendedName>
</protein>
<dbReference type="RefSeq" id="WP_196394829.1">
    <property type="nucleotide sequence ID" value="NZ_JADNYM010000001.1"/>
</dbReference>
<keyword evidence="2" id="KW-0324">Glycolysis</keyword>
<dbReference type="InterPro" id="IPR035990">
    <property type="entry name" value="TIM_sf"/>
</dbReference>
<comment type="pathway">
    <text evidence="2">Carbohydrate degradation; glycolysis; D-glyceraldehyde 3-phosphate from glycerone phosphate: step 1/1.</text>
</comment>
<dbReference type="InterPro" id="IPR013785">
    <property type="entry name" value="Aldolase_TIM"/>
</dbReference>
<keyword evidence="1 2" id="KW-0413">Isomerase</keyword>
<dbReference type="Proteomes" id="UP000655366">
    <property type="component" value="Unassembled WGS sequence"/>
</dbReference>
<name>A0A931G3M3_9MICC</name>
<comment type="subunit">
    <text evidence="2">Homodimer.</text>
</comment>
<dbReference type="EC" id="5.3.1.1" evidence="2"/>